<dbReference type="SUPFAM" id="SSF52540">
    <property type="entry name" value="P-loop containing nucleoside triphosphate hydrolases"/>
    <property type="match status" value="1"/>
</dbReference>
<dbReference type="SUPFAM" id="SSF46689">
    <property type="entry name" value="Homeodomain-like"/>
    <property type="match status" value="1"/>
</dbReference>
<evidence type="ECO:0000256" key="6">
    <source>
        <dbReference type="ARBA" id="ARBA00023012"/>
    </source>
</evidence>
<dbReference type="PANTHER" id="PTHR32071:SF117">
    <property type="entry name" value="PTS-DEPENDENT DIHYDROXYACETONE KINASE OPERON REGULATORY PROTEIN-RELATED"/>
    <property type="match status" value="1"/>
</dbReference>
<evidence type="ECO:0000256" key="9">
    <source>
        <dbReference type="ARBA" id="ARBA00023159"/>
    </source>
</evidence>
<dbReference type="PROSITE" id="PS00676">
    <property type="entry name" value="SIGMA54_INTERACT_2"/>
    <property type="match status" value="1"/>
</dbReference>
<dbReference type="Pfam" id="PF00158">
    <property type="entry name" value="Sigma54_activat"/>
    <property type="match status" value="1"/>
</dbReference>
<evidence type="ECO:0000256" key="1">
    <source>
        <dbReference type="ARBA" id="ARBA00002167"/>
    </source>
</evidence>
<dbReference type="InterPro" id="IPR027417">
    <property type="entry name" value="P-loop_NTPase"/>
</dbReference>
<dbReference type="SMART" id="SM00065">
    <property type="entry name" value="GAF"/>
    <property type="match status" value="1"/>
</dbReference>
<gene>
    <name evidence="14" type="primary">nifA</name>
    <name evidence="14" type="ORF">V5F32_14620</name>
</gene>
<keyword evidence="4" id="KW-0547">Nucleotide-binding</keyword>
<dbReference type="Gene3D" id="3.40.50.300">
    <property type="entry name" value="P-loop containing nucleotide triphosphate hydrolases"/>
    <property type="match status" value="1"/>
</dbReference>
<name>A0ABW7A0A6_9HYPH</name>
<keyword evidence="9 12" id="KW-0010">Activator</keyword>
<dbReference type="InterPro" id="IPR002197">
    <property type="entry name" value="HTH_Fis"/>
</dbReference>
<dbReference type="InterPro" id="IPR003018">
    <property type="entry name" value="GAF"/>
</dbReference>
<evidence type="ECO:0000256" key="11">
    <source>
        <dbReference type="ARBA" id="ARBA00023231"/>
    </source>
</evidence>
<keyword evidence="8 12" id="KW-0238">DNA-binding</keyword>
<dbReference type="NCBIfam" id="TIGR01817">
    <property type="entry name" value="nifA"/>
    <property type="match status" value="1"/>
</dbReference>
<comment type="caution">
    <text evidence="14">The sequence shown here is derived from an EMBL/GenBank/DDBJ whole genome shotgun (WGS) entry which is preliminary data.</text>
</comment>
<evidence type="ECO:0000256" key="5">
    <source>
        <dbReference type="ARBA" id="ARBA00022840"/>
    </source>
</evidence>
<evidence type="ECO:0000313" key="15">
    <source>
        <dbReference type="Proteomes" id="UP001604002"/>
    </source>
</evidence>
<evidence type="ECO:0000313" key="14">
    <source>
        <dbReference type="EMBL" id="MFG1373404.1"/>
    </source>
</evidence>
<dbReference type="InterPro" id="IPR025943">
    <property type="entry name" value="Sigma_54_int_dom_ATP-bd_2"/>
</dbReference>
<dbReference type="SMART" id="SM00382">
    <property type="entry name" value="AAA"/>
    <property type="match status" value="1"/>
</dbReference>
<evidence type="ECO:0000256" key="7">
    <source>
        <dbReference type="ARBA" id="ARBA00023015"/>
    </source>
</evidence>
<dbReference type="RefSeq" id="WP_393993182.1">
    <property type="nucleotide sequence ID" value="NZ_JBAFVH010000008.1"/>
</dbReference>
<dbReference type="EMBL" id="JBAFVH010000008">
    <property type="protein sequence ID" value="MFG1373404.1"/>
    <property type="molecule type" value="Genomic_DNA"/>
</dbReference>
<accession>A0ABW7A0A6</accession>
<dbReference type="CDD" id="cd00009">
    <property type="entry name" value="AAA"/>
    <property type="match status" value="1"/>
</dbReference>
<dbReference type="SUPFAM" id="SSF55781">
    <property type="entry name" value="GAF domain-like"/>
    <property type="match status" value="1"/>
</dbReference>
<keyword evidence="7 12" id="KW-0805">Transcription regulation</keyword>
<keyword evidence="10 12" id="KW-0804">Transcription</keyword>
<feature type="domain" description="Sigma-54 factor interaction" evidence="13">
    <location>
        <begin position="230"/>
        <end position="458"/>
    </location>
</feature>
<keyword evidence="5" id="KW-0067">ATP-binding</keyword>
<dbReference type="Gene3D" id="1.10.10.60">
    <property type="entry name" value="Homeodomain-like"/>
    <property type="match status" value="1"/>
</dbReference>
<dbReference type="InterPro" id="IPR025662">
    <property type="entry name" value="Sigma_54_int_dom_ATP-bd_1"/>
</dbReference>
<evidence type="ECO:0000256" key="3">
    <source>
        <dbReference type="ARBA" id="ARBA00015308"/>
    </source>
</evidence>
<evidence type="ECO:0000256" key="8">
    <source>
        <dbReference type="ARBA" id="ARBA00023125"/>
    </source>
</evidence>
<evidence type="ECO:0000256" key="12">
    <source>
        <dbReference type="RuleBase" id="RU368029"/>
    </source>
</evidence>
<comment type="subunit">
    <text evidence="2 12">Interacts with sigma-54.</text>
</comment>
<dbReference type="InterPro" id="IPR002078">
    <property type="entry name" value="Sigma_54_int"/>
</dbReference>
<dbReference type="Pfam" id="PF02954">
    <property type="entry name" value="HTH_8"/>
    <property type="match status" value="1"/>
</dbReference>
<dbReference type="Pfam" id="PF25601">
    <property type="entry name" value="AAA_lid_14"/>
    <property type="match status" value="1"/>
</dbReference>
<evidence type="ECO:0000256" key="10">
    <source>
        <dbReference type="ARBA" id="ARBA00023163"/>
    </source>
</evidence>
<dbReference type="InterPro" id="IPR058031">
    <property type="entry name" value="AAA_lid_NorR"/>
</dbReference>
<protein>
    <recommendedName>
        <fullName evidence="3 12">Nif-specific regulatory protein</fullName>
    </recommendedName>
</protein>
<organism evidence="14 15">
    <name type="scientific">Xanthobacter oligotrophicus</name>
    <dbReference type="NCBI Taxonomy" id="2607286"/>
    <lineage>
        <taxon>Bacteria</taxon>
        <taxon>Pseudomonadati</taxon>
        <taxon>Pseudomonadota</taxon>
        <taxon>Alphaproteobacteria</taxon>
        <taxon>Hyphomicrobiales</taxon>
        <taxon>Xanthobacteraceae</taxon>
        <taxon>Xanthobacter</taxon>
    </lineage>
</organism>
<reference evidence="14 15" key="1">
    <citation type="submission" date="2024-02" db="EMBL/GenBank/DDBJ databases">
        <title>Expansion and revision of Xanthobacter and proposal of Roseixanthobacter gen. nov.</title>
        <authorList>
            <person name="Soltysiak M.P.M."/>
            <person name="Jalihal A."/>
            <person name="Ory A."/>
            <person name="Chrisophersen C."/>
            <person name="Lee A.D."/>
            <person name="Boulton J."/>
            <person name="Springer M."/>
        </authorList>
    </citation>
    <scope>NUCLEOTIDE SEQUENCE [LARGE SCALE GENOMIC DNA]</scope>
    <source>
        <strain evidence="14 15">23A</strain>
    </source>
</reference>
<dbReference type="InterPro" id="IPR003593">
    <property type="entry name" value="AAA+_ATPase"/>
</dbReference>
<comment type="function">
    <text evidence="1 12">Required for activation of most nif operons, which are directly involved in nitrogen fixation.</text>
</comment>
<dbReference type="InterPro" id="IPR025944">
    <property type="entry name" value="Sigma_54_int_dom_CS"/>
</dbReference>
<dbReference type="Pfam" id="PF01590">
    <property type="entry name" value="GAF"/>
    <property type="match status" value="1"/>
</dbReference>
<dbReference type="InterPro" id="IPR010113">
    <property type="entry name" value="Nif-specific_regulatory_prot"/>
</dbReference>
<dbReference type="InterPro" id="IPR029016">
    <property type="entry name" value="GAF-like_dom_sf"/>
</dbReference>
<dbReference type="Gene3D" id="3.30.450.40">
    <property type="match status" value="1"/>
</dbReference>
<proteinExistence type="predicted"/>
<dbReference type="PROSITE" id="PS00688">
    <property type="entry name" value="SIGMA54_INTERACT_3"/>
    <property type="match status" value="1"/>
</dbReference>
<dbReference type="InterPro" id="IPR009057">
    <property type="entry name" value="Homeodomain-like_sf"/>
</dbReference>
<evidence type="ECO:0000256" key="4">
    <source>
        <dbReference type="ARBA" id="ARBA00022741"/>
    </source>
</evidence>
<dbReference type="Proteomes" id="UP001604002">
    <property type="component" value="Unassembled WGS sequence"/>
</dbReference>
<keyword evidence="11 12" id="KW-0535">Nitrogen fixation</keyword>
<dbReference type="PROSITE" id="PS50045">
    <property type="entry name" value="SIGMA54_INTERACT_4"/>
    <property type="match status" value="1"/>
</dbReference>
<dbReference type="Gene3D" id="1.10.8.60">
    <property type="match status" value="1"/>
</dbReference>
<dbReference type="PRINTS" id="PR01590">
    <property type="entry name" value="HTHFIS"/>
</dbReference>
<evidence type="ECO:0000256" key="2">
    <source>
        <dbReference type="ARBA" id="ARBA00011135"/>
    </source>
</evidence>
<keyword evidence="15" id="KW-1185">Reference proteome</keyword>
<dbReference type="PROSITE" id="PS00675">
    <property type="entry name" value="SIGMA54_INTERACT_1"/>
    <property type="match status" value="1"/>
</dbReference>
<sequence>MVHQEALQVEREQPRAHVPLVSLSDVALTGIYEISKILTAPNRLETTLSSVVSLLSSFMQMRHGVISLLEDDGIPNITVGAGWNEGTDARYRARLPEKAIGQVIATAVPLIAENVASHPAFAPADVVALGASEETRVSWIGVPLRVGSRVIGTLTIDRVWDGRSVFRLDSDVRFLTMVANLIGQTVQLHRVVSRDRERLMAESGRLQKELSELKPHTGRSERKRVYVDGIIGESREIRALLDKIMIVAKSHSPVLLRGESGTGKELIAKAIHELSPRAKGPFIKLNCAALPESVLESELFGHEKGAFTGAVGARKGRFELADKGTLFLDEIGEISPSFQAKLLRVLQEQEFERVGGSHTLKVNVRVVAATNRNLEEAVAKNEFRADLYYRISVIPVIVPSLRDRRVDIPLLANEFLERFNRENGRDLAFNPDAMEVLMGCGFPGNVRELENCVQRTATLAQGGAIVSDDFACKHNECLSALLWRSPAEAATRRPMEIPLPVMPSVVTPIGAEPANSNTVTKLPLPLAAPQPLSPAAAPAVVPARPTALDEELSERERLVDAMERAGWVQAKAARLLGLTPRQIGYALKKHDIEIKRF</sequence>
<evidence type="ECO:0000259" key="13">
    <source>
        <dbReference type="PROSITE" id="PS50045"/>
    </source>
</evidence>
<dbReference type="PANTHER" id="PTHR32071">
    <property type="entry name" value="TRANSCRIPTIONAL REGULATORY PROTEIN"/>
    <property type="match status" value="1"/>
</dbReference>
<keyword evidence="6 12" id="KW-0902">Two-component regulatory system</keyword>